<dbReference type="GO" id="GO:0003824">
    <property type="term" value="F:catalytic activity"/>
    <property type="evidence" value="ECO:0007669"/>
    <property type="project" value="UniProtKB-ARBA"/>
</dbReference>
<dbReference type="Pfam" id="PF00266">
    <property type="entry name" value="Aminotran_5"/>
    <property type="match status" value="1"/>
</dbReference>
<dbReference type="PANTHER" id="PTHR11601">
    <property type="entry name" value="CYSTEINE DESULFURYLASE FAMILY MEMBER"/>
    <property type="match status" value="1"/>
</dbReference>
<comment type="cofactor">
    <cofactor evidence="1">
        <name>pyridoxal 5'-phosphate</name>
        <dbReference type="ChEBI" id="CHEBI:597326"/>
    </cofactor>
</comment>
<dbReference type="NCBIfam" id="NF002806">
    <property type="entry name" value="PRK02948.1"/>
    <property type="match status" value="1"/>
</dbReference>
<evidence type="ECO:0000256" key="2">
    <source>
        <dbReference type="ARBA" id="ARBA00022898"/>
    </source>
</evidence>
<dbReference type="PANTHER" id="PTHR11601:SF36">
    <property type="entry name" value="CYSTEINE DESULFURASE NIFS-RELATED"/>
    <property type="match status" value="1"/>
</dbReference>
<feature type="domain" description="Aminotransferase class V" evidence="3">
    <location>
        <begin position="2"/>
        <end position="366"/>
    </location>
</feature>
<dbReference type="SUPFAM" id="SSF53383">
    <property type="entry name" value="PLP-dependent transferases"/>
    <property type="match status" value="1"/>
</dbReference>
<dbReference type="AlphaFoldDB" id="A0AB39BXH3"/>
<proteinExistence type="predicted"/>
<sequence>MIYLDHAATTPISKEAIEAWLKTSEHYFANTESLHEEGEKARQLFYTCKKELARVVNGESEAVYFTGSGSEANLLALESLYKANKHKGNHVITSSIEHPSVLSFFQRLEDQGRDVTYLPVQSDGTILLNTVKNSIRKDTILASIQHVNSEIGVIQSIKEIGQLLRRHRIIFHSDCVQSFGKVPLDLENLPVDTITVSSHKIYGPKGIGAVIMNKDTPWQPVHPLTSHQEGFRHGTIDLPGIAAFTTAAVHIHERMDKQLDSFWKLRKYLLKKLKDSGIQFTVDGGEDVDTQLPSILAVSIAGIEGQLMMQRLDRYHIAISTGSACQSGKQDPSRTMVALQKNKQEIHRYFRLSFGKNTTKAQLDELAKRLVEIVQTVAV</sequence>
<evidence type="ECO:0000256" key="1">
    <source>
        <dbReference type="ARBA" id="ARBA00001933"/>
    </source>
</evidence>
<accession>A0AB39BXH3</accession>
<evidence type="ECO:0000313" key="4">
    <source>
        <dbReference type="EMBL" id="XDI38398.1"/>
    </source>
</evidence>
<name>A0AB39BXH3_9BACI</name>
<keyword evidence="2" id="KW-0663">Pyridoxal phosphate</keyword>
<reference evidence="4" key="1">
    <citation type="submission" date="2024-07" db="EMBL/GenBank/DDBJ databases">
        <title>Identification and characteristics of an arsenic-resistant bacterial isolate, which belongs to a novel species.</title>
        <authorList>
            <person name="Juszczyk A."/>
            <person name="Kowalczyk A."/>
            <person name="Was K."/>
            <person name="Kosowicz W."/>
            <person name="Budzyn A."/>
            <person name="Latowski D."/>
        </authorList>
    </citation>
    <scope>NUCLEOTIDE SEQUENCE</scope>
    <source>
        <strain evidence="4">As8PL</strain>
    </source>
</reference>
<dbReference type="InterPro" id="IPR015422">
    <property type="entry name" value="PyrdxlP-dep_Trfase_small"/>
</dbReference>
<dbReference type="PIRSF" id="PIRSF005572">
    <property type="entry name" value="NifS"/>
    <property type="match status" value="1"/>
</dbReference>
<dbReference type="InterPro" id="IPR016454">
    <property type="entry name" value="Cysteine_dSase"/>
</dbReference>
<dbReference type="Gene3D" id="3.40.640.10">
    <property type="entry name" value="Type I PLP-dependent aspartate aminotransferase-like (Major domain)"/>
    <property type="match status" value="1"/>
</dbReference>
<organism evidence="4">
    <name type="scientific">Alkalihalophilus sp. As8PL</name>
    <dbReference type="NCBI Taxonomy" id="3237103"/>
    <lineage>
        <taxon>Bacteria</taxon>
        <taxon>Bacillati</taxon>
        <taxon>Bacillota</taxon>
        <taxon>Bacilli</taxon>
        <taxon>Bacillales</taxon>
        <taxon>Bacillaceae</taxon>
        <taxon>Alkalihalophilus</taxon>
    </lineage>
</organism>
<dbReference type="Gene3D" id="3.90.1150.10">
    <property type="entry name" value="Aspartate Aminotransferase, domain 1"/>
    <property type="match status" value="1"/>
</dbReference>
<dbReference type="Gene3D" id="1.10.260.50">
    <property type="match status" value="1"/>
</dbReference>
<dbReference type="EMBL" id="CP162551">
    <property type="protein sequence ID" value="XDI38398.1"/>
    <property type="molecule type" value="Genomic_DNA"/>
</dbReference>
<gene>
    <name evidence="4" type="ORF">AB3N04_08855</name>
</gene>
<dbReference type="RefSeq" id="WP_368505687.1">
    <property type="nucleotide sequence ID" value="NZ_CP162551.1"/>
</dbReference>
<dbReference type="InterPro" id="IPR015421">
    <property type="entry name" value="PyrdxlP-dep_Trfase_major"/>
</dbReference>
<protein>
    <submittedName>
        <fullName evidence="4">IscS subfamily cysteine desulfurase</fullName>
    </submittedName>
</protein>
<dbReference type="InterPro" id="IPR015424">
    <property type="entry name" value="PyrdxlP-dep_Trfase"/>
</dbReference>
<dbReference type="InterPro" id="IPR000192">
    <property type="entry name" value="Aminotrans_V_dom"/>
</dbReference>
<evidence type="ECO:0000259" key="3">
    <source>
        <dbReference type="Pfam" id="PF00266"/>
    </source>
</evidence>